<gene>
    <name evidence="4" type="ORF">INT44_001402</name>
</gene>
<evidence type="ECO:0000256" key="2">
    <source>
        <dbReference type="SAM" id="MobiDB-lite"/>
    </source>
</evidence>
<evidence type="ECO:0000313" key="4">
    <source>
        <dbReference type="EMBL" id="KAG2188647.1"/>
    </source>
</evidence>
<evidence type="ECO:0000313" key="5">
    <source>
        <dbReference type="Proteomes" id="UP000612746"/>
    </source>
</evidence>
<protein>
    <recommendedName>
        <fullName evidence="6">Acid phosphatase</fullName>
    </recommendedName>
</protein>
<proteinExistence type="predicted"/>
<keyword evidence="5" id="KW-1185">Reference proteome</keyword>
<dbReference type="Pfam" id="PF04185">
    <property type="entry name" value="Phosphoesterase"/>
    <property type="match status" value="1"/>
</dbReference>
<dbReference type="PANTHER" id="PTHR31956">
    <property type="entry name" value="NON-SPECIFIC PHOSPHOLIPASE C4-RELATED"/>
    <property type="match status" value="1"/>
</dbReference>
<keyword evidence="1" id="KW-0378">Hydrolase</keyword>
<accession>A0A8H7UNW6</accession>
<name>A0A8H7UNW6_9FUNG</name>
<dbReference type="EMBL" id="JAEPRA010000002">
    <property type="protein sequence ID" value="KAG2188647.1"/>
    <property type="molecule type" value="Genomic_DNA"/>
</dbReference>
<evidence type="ECO:0000256" key="1">
    <source>
        <dbReference type="ARBA" id="ARBA00022801"/>
    </source>
</evidence>
<feature type="region of interest" description="Disordered" evidence="2">
    <location>
        <begin position="27"/>
        <end position="53"/>
    </location>
</feature>
<dbReference type="InterPro" id="IPR017850">
    <property type="entry name" value="Alkaline_phosphatase_core_sf"/>
</dbReference>
<comment type="caution">
    <text evidence="4">The sequence shown here is derived from an EMBL/GenBank/DDBJ whole genome shotgun (WGS) entry which is preliminary data.</text>
</comment>
<evidence type="ECO:0008006" key="6">
    <source>
        <dbReference type="Google" id="ProtNLM"/>
    </source>
</evidence>
<sequence>MRSLSVICFTALAAAASVFAQDANATTTTGSSATTSASTTDSSSSSSSSDSTIATATSTSSAATASGSSTGSSTQGKVFQRILQIWLENTDYETASTLPDYQALAAQGILLNNTYAITHPSEPNYVAATGGSNFGIDNDDFYNIPANVSTIFDLLENKGLQWKAYQEDLPSVGYTGFKAHNGSYVRKHNPAIIYDSIGLNATRAANVVPATQLATDIAAGNVPHWTFYTPNMTNDAHDTTAEFAGKWLTNFFNTTLSNKTFVDETLILVTFDENDTYPKANRVWSLLLGAIPAASKNTTDGTFYTHYSSLSTVEQNWDLGNLGRGDANKTLANVYSFVASQIGYTNVAIANGSSVSYFNETIPGLLTNQSYNETHPSASASGSGSASASATGSTSGANGFTTSAVAVTIASAVVAALML</sequence>
<dbReference type="GO" id="GO:0016788">
    <property type="term" value="F:hydrolase activity, acting on ester bonds"/>
    <property type="evidence" value="ECO:0007669"/>
    <property type="project" value="InterPro"/>
</dbReference>
<feature type="region of interest" description="Disordered" evidence="2">
    <location>
        <begin position="369"/>
        <end position="388"/>
    </location>
</feature>
<dbReference type="OrthoDB" id="5135119at2759"/>
<feature type="signal peptide" evidence="3">
    <location>
        <begin position="1"/>
        <end position="20"/>
    </location>
</feature>
<dbReference type="AlphaFoldDB" id="A0A8H7UNW6"/>
<reference evidence="4" key="1">
    <citation type="submission" date="2020-12" db="EMBL/GenBank/DDBJ databases">
        <title>Metabolic potential, ecology and presence of endohyphal bacteria is reflected in genomic diversity of Mucoromycotina.</title>
        <authorList>
            <person name="Muszewska A."/>
            <person name="Okrasinska A."/>
            <person name="Steczkiewicz K."/>
            <person name="Drgas O."/>
            <person name="Orlowska M."/>
            <person name="Perlinska-Lenart U."/>
            <person name="Aleksandrzak-Piekarczyk T."/>
            <person name="Szatraj K."/>
            <person name="Zielenkiewicz U."/>
            <person name="Pilsyk S."/>
            <person name="Malc E."/>
            <person name="Mieczkowski P."/>
            <person name="Kruszewska J.S."/>
            <person name="Biernat P."/>
            <person name="Pawlowska J."/>
        </authorList>
    </citation>
    <scope>NUCLEOTIDE SEQUENCE</scope>
    <source>
        <strain evidence="4">WA0000051536</strain>
    </source>
</reference>
<organism evidence="4 5">
    <name type="scientific">Umbelopsis vinacea</name>
    <dbReference type="NCBI Taxonomy" id="44442"/>
    <lineage>
        <taxon>Eukaryota</taxon>
        <taxon>Fungi</taxon>
        <taxon>Fungi incertae sedis</taxon>
        <taxon>Mucoromycota</taxon>
        <taxon>Mucoromycotina</taxon>
        <taxon>Umbelopsidomycetes</taxon>
        <taxon>Umbelopsidales</taxon>
        <taxon>Umbelopsidaceae</taxon>
        <taxon>Umbelopsis</taxon>
    </lineage>
</organism>
<feature type="chain" id="PRO_5034934302" description="Acid phosphatase" evidence="3">
    <location>
        <begin position="21"/>
        <end position="419"/>
    </location>
</feature>
<dbReference type="GO" id="GO:0009395">
    <property type="term" value="P:phospholipid catabolic process"/>
    <property type="evidence" value="ECO:0007669"/>
    <property type="project" value="TreeGrafter"/>
</dbReference>
<evidence type="ECO:0000256" key="3">
    <source>
        <dbReference type="SAM" id="SignalP"/>
    </source>
</evidence>
<keyword evidence="3" id="KW-0732">Signal</keyword>
<dbReference type="InterPro" id="IPR007312">
    <property type="entry name" value="Phosphoesterase"/>
</dbReference>
<dbReference type="Gene3D" id="3.40.720.10">
    <property type="entry name" value="Alkaline Phosphatase, subunit A"/>
    <property type="match status" value="1"/>
</dbReference>
<feature type="compositionally biased region" description="Low complexity" evidence="2">
    <location>
        <begin position="377"/>
        <end position="388"/>
    </location>
</feature>
<dbReference type="PANTHER" id="PTHR31956:SF8">
    <property type="entry name" value="ACID PHOSPHATASE PHOA (AFU_ORTHOLOGUE AFUA_1G03570)"/>
    <property type="match status" value="1"/>
</dbReference>
<dbReference type="Proteomes" id="UP000612746">
    <property type="component" value="Unassembled WGS sequence"/>
</dbReference>